<dbReference type="InterPro" id="IPR000742">
    <property type="entry name" value="EGF"/>
</dbReference>
<feature type="disulfide bond" evidence="19">
    <location>
        <begin position="3297"/>
        <end position="3315"/>
    </location>
</feature>
<evidence type="ECO:0000256" key="12">
    <source>
        <dbReference type="ARBA" id="ARBA00023136"/>
    </source>
</evidence>
<dbReference type="GO" id="GO:0006898">
    <property type="term" value="P:receptor-mediated endocytosis"/>
    <property type="evidence" value="ECO:0007669"/>
    <property type="project" value="UniProtKB-ARBA"/>
</dbReference>
<feature type="disulfide bond" evidence="19">
    <location>
        <begin position="2704"/>
        <end position="2722"/>
    </location>
</feature>
<dbReference type="FunFam" id="4.10.400.10:FF:000022">
    <property type="entry name" value="LDL receptor related protein 1"/>
    <property type="match status" value="1"/>
</dbReference>
<reference evidence="25" key="2">
    <citation type="submission" date="2025-09" db="UniProtKB">
        <authorList>
            <consortium name="Ensembl"/>
        </authorList>
    </citation>
    <scope>IDENTIFICATION</scope>
</reference>
<feature type="disulfide bond" evidence="19">
    <location>
        <begin position="3330"/>
        <end position="3342"/>
    </location>
</feature>
<dbReference type="Pfam" id="PF16472">
    <property type="entry name" value="DUF5050"/>
    <property type="match status" value="1"/>
</dbReference>
<feature type="repeat" description="LDL-receptor class B" evidence="20">
    <location>
        <begin position="384"/>
        <end position="427"/>
    </location>
</feature>
<dbReference type="Pfam" id="PF12662">
    <property type="entry name" value="cEGF"/>
    <property type="match status" value="1"/>
</dbReference>
<feature type="region of interest" description="Disordered" evidence="21">
    <location>
        <begin position="4277"/>
        <end position="4296"/>
    </location>
</feature>
<feature type="chain" id="PRO_5025602110" evidence="23">
    <location>
        <begin position="17"/>
        <end position="4296"/>
    </location>
</feature>
<feature type="repeat" description="LDL-receptor class B" evidence="20">
    <location>
        <begin position="1681"/>
        <end position="1720"/>
    </location>
</feature>
<dbReference type="FunFam" id="4.10.400.10:FF:000023">
    <property type="entry name" value="Low density lipoprotein receptor-related protein 1"/>
    <property type="match status" value="1"/>
</dbReference>
<feature type="disulfide bond" evidence="19">
    <location>
        <begin position="855"/>
        <end position="867"/>
    </location>
</feature>
<evidence type="ECO:0000256" key="18">
    <source>
        <dbReference type="PROSITE-ProRule" id="PRU00076"/>
    </source>
</evidence>
<evidence type="ECO:0000256" key="11">
    <source>
        <dbReference type="ARBA" id="ARBA00022989"/>
    </source>
</evidence>
<feature type="repeat" description="LDL-receptor class B" evidence="20">
    <location>
        <begin position="1984"/>
        <end position="2027"/>
    </location>
</feature>
<dbReference type="InterPro" id="IPR056588">
    <property type="entry name" value="EGF_LRP2"/>
</dbReference>
<dbReference type="FunFam" id="2.120.10.30:FF:000012">
    <property type="entry name" value="Low density lipoprotein receptor-related protein 1"/>
    <property type="match status" value="1"/>
</dbReference>
<dbReference type="FunFam" id="2.120.10.30:FF:000018">
    <property type="entry name" value="Low-density lipoprotein receptor-related protein 1"/>
    <property type="match status" value="1"/>
</dbReference>
<feature type="disulfide bond" evidence="18">
    <location>
        <begin position="3971"/>
        <end position="3981"/>
    </location>
</feature>
<dbReference type="FunFam" id="2.120.10.30:FF:000010">
    <property type="entry name" value="Low density lipoprotein receptor-related protein 1B"/>
    <property type="match status" value="1"/>
</dbReference>
<feature type="disulfide bond" evidence="19">
    <location>
        <begin position="2529"/>
        <end position="2541"/>
    </location>
</feature>
<dbReference type="Pfam" id="PF07645">
    <property type="entry name" value="EGF_CA"/>
    <property type="match status" value="1"/>
</dbReference>
<dbReference type="FunFam" id="4.10.400.10:FF:000005">
    <property type="entry name" value="low-density lipoprotein receptor-related protein 1B"/>
    <property type="match status" value="1"/>
</dbReference>
<feature type="domain" description="EGF-like" evidence="24">
    <location>
        <begin position="4075"/>
        <end position="4111"/>
    </location>
</feature>
<dbReference type="FunFam" id="2.10.25.10:FF:000505">
    <property type="entry name" value="Low-density lipoprotein receptor-related protein 1"/>
    <property type="match status" value="1"/>
</dbReference>
<feature type="repeat" description="LDL-receptor class B" evidence="20">
    <location>
        <begin position="1898"/>
        <end position="1940"/>
    </location>
</feature>
<comment type="caution">
    <text evidence="18">Lacks conserved residue(s) required for the propagation of feature annotation.</text>
</comment>
<dbReference type="FunFam" id="2.120.10.30:FF:000019">
    <property type="entry name" value="Low-density lipoprotein receptor-related protein 1"/>
    <property type="match status" value="1"/>
</dbReference>
<dbReference type="PROSITE" id="PS01186">
    <property type="entry name" value="EGF_2"/>
    <property type="match status" value="2"/>
</dbReference>
<feature type="disulfide bond" evidence="19">
    <location>
        <begin position="3389"/>
        <end position="3404"/>
    </location>
</feature>
<evidence type="ECO:0000256" key="20">
    <source>
        <dbReference type="PROSITE-ProRule" id="PRU00461"/>
    </source>
</evidence>
<feature type="disulfide bond" evidence="18">
    <location>
        <begin position="2942"/>
        <end position="2952"/>
    </location>
</feature>
<reference evidence="25" key="1">
    <citation type="submission" date="2025-08" db="UniProtKB">
        <authorList>
            <consortium name="Ensembl"/>
        </authorList>
    </citation>
    <scope>IDENTIFICATION</scope>
</reference>
<dbReference type="Pfam" id="PF00057">
    <property type="entry name" value="Ldl_recept_a"/>
    <property type="match status" value="25"/>
</dbReference>
<feature type="disulfide bond" evidence="19">
    <location>
        <begin position="1093"/>
        <end position="1108"/>
    </location>
</feature>
<feature type="disulfide bond" evidence="19">
    <location>
        <begin position="3290"/>
        <end position="3302"/>
    </location>
</feature>
<evidence type="ECO:0000256" key="13">
    <source>
        <dbReference type="ARBA" id="ARBA00023157"/>
    </source>
</evidence>
<dbReference type="FunFam" id="4.10.400.10:FF:000002">
    <property type="entry name" value="Low-density lipoprotein receptor-related protein 1"/>
    <property type="match status" value="2"/>
</dbReference>
<dbReference type="FunFam" id="2.120.10.30:FF:000014">
    <property type="entry name" value="Low-density lipoprotein receptor-related protein 1"/>
    <property type="match status" value="1"/>
</dbReference>
<dbReference type="FunFam" id="4.10.400.10:FF:000010">
    <property type="entry name" value="Low-density lipoprotein receptor-related protein 1"/>
    <property type="match status" value="1"/>
</dbReference>
<feature type="disulfide bond" evidence="19">
    <location>
        <begin position="3492"/>
        <end position="3504"/>
    </location>
</feature>
<keyword evidence="26" id="KW-1185">Reference proteome</keyword>
<sequence length="4296" mass="479701">ALSVFLFFGYIVSNLALSSSGRKFTPKVSPVEVCPKQFVCRDQVTCISKGWRCDGEKDCPDGSDEATDVCPHNRVSRCPPNEHQCLGSDLCVHMSKLCNGVPDCTDGGDEGAHCRELALNCTLTGCQDNCAVTRTGAMCYCKSGYEISQDGKTCKDFDECTVYGTCSQTCTNTDGSYTCSCVEGYLVQPDNRSCKAKNVPVDRLPVLLIANSQNIQITSLSGSSSPSLYISTKQTTAMDFLYAQETVCWINVGDSPAGTRLKCAKITGLKSFTDERTINISLSLHHVEQMAIDWLTGNFYFVDDVDDRIFVCDKDGATCVTLLDQELYNPKGIALDPTMGKVFFTDYGQIPKVERCDMDGQNRTKLVDSKIVFPHGITLDLVSRLVYWADAYLDYIEVVDYEGKNRHTIIQGLLIEHLYGLTVFENYLYATNSDNANMQPKTSVIRVNRFNSSDYQVVTRVDKGGALHVYHQRRQPPVRSHACEPDQFGKAGGCSDICLLGNSHKSRTCRCRSGFSLGNDGKSCKKPEHELFLVYGKGRPGVIRGMDINPKVQDEYMIPIENLMNPRALDFHAQSNFIYFADATSYLIGRQKIDGTERDIILKEGIHTVEGIAVDWMANNLYWTDDGPKKTISVARLEKASQTRKTLIEGKMIHPRAIVVDPRHGWMYWTDWEEDPKESKRGKIEKAWMDGTNRNVLLTSKTVLWPNGLSLDIPQGILYWVDAYYDRIEMVYLNTTARKTVYDGQELNHAFGLCHYKHFLFWNEYRSGSIYKLDQNTKTVTLLRNERPPIFEIRMYDAQQQLGSNACRANNGGCSSLCLATPTGRSCACAEDQLLDPADNTSCKANPSYIPPPQCQPGEFACKNNRCIQDRWKCDGDNDCLDKSDETAELCHQHTCPADRFKCQNNRCIPMRWLCDGDNDCGNDEDESNTTCSGTHSNLNLQHYDIIHTKSKDSDCGDSSDEFNCPNNDCGDNSDEAGCSHSCSSAQFKCNSGRCIPDYWTCDGDNDCGDYSDETHANCTNQATRPPGGCHTDEFQCRVDGLCIPLRWRCDGDTDCMDLSDEKNCEGVTHMCDPAVKFGCRDSARCISKAWVCDGDSDCEDNSDEDNCEALVCKLSHHVCANDTSICLPAEKLCDGKDDCPDGSDEKLCDLCSLDNGGCSHNCTVAPGEGILCSCPLGMELGTDNKTCQIQGFCAKHLKCSQRCEQDKFNVKCSCYDGWALEPDMESCKSTDPFKPFIIFSNRHEIRRIDLHKGEFSVLVPGLRNTIALDFHLNESALYWTDVVEDKIYRGKLSENGALTSFDVVIQYGLATPEGLAVDWIAGNIYWVESNLDQIEVAKLDGTMRTTLLAGDVEHPRAIALDPREGILFWTDWDATMPRIEAASMSGHGRRTIHKETGSGGWPNGLTVDYLERRILWIDARSDAIYSAKYDGSGLIEVLRGHEYLSHPFAVTMYGGEVYWTDWRTNTLAKANKWTGNNVTVVQRTNTQPFDLQVYHPSRQPQAPNPCAANGGLGPCSHLCLINYHQTFSCACPHLMRLSEDNHTCYESRQFLLYARQIEIRGVDIYNPYYNYIISFTVPDIDNVTVVDYDALEKRIYWSDVRTQTIKRAFINGTGIETVVSADIPNAHGLAVDWVSRNLFWTSYDGNKKQINVARLDGSFKNAVIQGLDKPYCLVLHPILGKLYWTDGNNISMANTDGTNRTMIFTNQKGPVGLSIDYDMEHLYWISSGNSTINRCKLDGSGLEVLDAVKGKLNKASALAIMGDKLWWADQGTDEIGTCDKSDGGDWKVLRNSTSPMMHMKIYNETVQTGSNMCSNNNGDCSQLCLPTSPTSHSCMCTAGYSLRTGQQSCEGVGSFLLYSVHEGIRGIPLDPADKSDALVPVSGTSLAVGIDFHADNDTIYWVDMGLSTISRAKRDQTWREDIITNGIGRVEGIAVDWIAGNIYWTDQGFDVIEVARLNGSFRYVVISRGLDKPRAIAVHPEKGYLFWTEWGQYPRIERSRLDGSNRAVLVNVSISWPNGISIDYQEGWLYWCDARTDKIERIKLETGENREVVLSSNNMDMFSVSVFESYIYWSDRTHANGSIKRGSKDNATDSVSLRTGIGVQLKDIKVFNRARQQGTNICKNNNGGCQQLCLYRGNGQRTCACAHGMLAEDGQSCRDYDGYLLYSERTILKSVHLSDEYNLNAPIKPFEDPDHMKSVIALTFDYRGGGGKGANRIFYSDIHFGNIQQINDDGSDRKTVVENVGSVEGLAYHRAWDTLFWTSYTTSTITRHSVDQSRWGAFDRDSVVTMSGDDHPRAFVLDECQNLMFWTNWNEQSPSIMRAQLSGANVLVIIGSDVRTPNGLAIDHRAEKLYFSDATLDKIERCEYDGSHRYVVLKNEPVHPFGLAVYGDHIFWTDWVRRAVLRADKYVGGDMKVLRADIPQQPMGIVAVANDTNSCEFSPCRVNNGGCQDLCLLTSDGRVNCSCRGERKLLDDNTCIAQNTSCSSMDDFECGNGDCIKYTLTCDGMAHCKDKSDEKQSYCTNRVCKKGYKRCVNGRCVGHSSWCNMRDDCGDNSDELFCNATLCTADQFQCRDKSCVSNSSRCNQVLDCEDASDEMNCSASDCSNYFRLGVKGGTYQRCEFTTLCYAPSWVCDGANDCGDYSDERNCPDKKKRKCPSNFFSCPNGRCIPMRWTCDKENDCENGDDEAHCDKFCSATQFECGNHHCISSSWVCDGADDCGDGTDEDKNKTCSADAFHCPDSHKCVPQLWVCDGDRDCPDGADESVKAGCVFNNTCKAGEFMCQNRQCIPKHFMCDHDNDCGDGSDESLECEYPACKANEFRCDNGRCLIQKSWECDGEFDCHDHSDEAPKNPQSEKKCNVTAYACGNGKCISETLLCNHDDDCGDGTDELNCFINECLNSKLSGCSQQCEDLKIGFKCRCHAGFRLKDDGKTCVDVDECSTTYPCTQHCINTHGSFRCVCVDGFQLSPSDPTVCKSTSDEEPFLIFANRYYLRKLSLDGSNYTLLKQGLNNAVALDYDYRQQMIYWTDVTTQGSMIRRMHINGSDVRVLHRTSLSNPDGLAVDWVGGNLYWCDKGRDTIEVSKLNGAYRTVLVNSGLREPRAIAVDIRNGYLYWSDWGDNPHIGRIGMDGSNRSVIIQDKITWPNGLTLDFINDRIYWADAKEDYIEFASLDGSNRHTVLTQDIPHIFAMTLFEEYIYWTDWETKSINRAHKTLGTNKTMLISTLHRPMDVHIYHPCRQPEVTNHPCQTDNGGCSNLCLLSPGGGNKCACPTNFYLAADGKQCMSNCTASQFVCKNDKCIPFWWKCDTEDDCGDRSDEPADCPEFKCRPGQFQCDTGICTNPAYICDGDNDCQDNSDEANCDIHVCLPSQFKCTNPSRCIPGIFRCNGQDNCGEGEDEKDCPEVTCAPSQFQCAITKHCIPRVWVCDRDNDCVDGSDEPANCTQMTCGVDEFLCKDSGRCIPARWKCDGEDDCGDSSDEPKEECDERTCEPYQFRCKNNRCVPGRWQCDYDNDCGDNSDEDKCGRFPPPAAASELCLVSVSVPRQCSESEFACTSGRCIAGRWKCDGDHDCADWSDEHGCDVKCDNDQFQCKNGHCIPFRWRCDADADCMDGSDEENCDTGVNGCRQNAKSCMFVRNKSIIKKCRHKFWLKHETLIHNNTFSNVNECKQFGICSHICNNTKASHKCSCFKNFIKVNDTCKADSTFQTTVKSICILLFTIHIIPGLKMPRGIAVDWVANNIYWTDSGRDVVEVAQMNGRNRKTLISGMIDEPYAIVVDPPRGTMYWADWGNHPKIETAAMDGTMRETLVHENLQWPTGLAVDYFNERLYWADAKLSVIGSVRLNGTDPVIAVSSVKNNLHHPFSIDIFEDFIYGVTYHNNFVFRVNKFGKSAVEHLTTGMNHATDLVLFHPYKQPEMANPCDRKKCEWLCLLSPSGPVCMCPNGRILDNGTCVEVPTPTLSPVSPSGPCNLLCLNGGTCVLNARKQPKCRCQPNYGGERCEQNQCREYCQNGGTCTASPTGAPTCRCLAGFTGPNCNQRTCENYCKNGGNCTVNRGNQPTCSCPADFLGDQCQYRTCDGLCDHGGTCMQSSDGSRQCSCPPRFIGNNCEVDKCHYCRDGKCIPTNIYQPHGDVTCRYTISCSSTHIQMLGLHRIKIDPFTFFFSILSIGTASIVIPLVLLILLVLLIGGAVLWYRKRMRGAKGFQHQRMTNGAMNVEIGNPAYKIYEGEQDDDVGELLDADFTLDPDKPTNFTNPVYATLYMGAHNSHNSLASTDEKKELLSRGDEEPLVDPLA</sequence>
<feature type="repeat" description="LDL-receptor class B" evidence="20">
    <location>
        <begin position="3741"/>
        <end position="3783"/>
    </location>
</feature>
<dbReference type="Pfam" id="PF14670">
    <property type="entry name" value="FXa_inhibition"/>
    <property type="match status" value="3"/>
</dbReference>
<feature type="domain" description="EGF-like" evidence="24">
    <location>
        <begin position="3967"/>
        <end position="4000"/>
    </location>
</feature>
<dbReference type="FunFam" id="4.10.400.10:FF:000018">
    <property type="entry name" value="Low-density lipoprotein receptor-related protein 1"/>
    <property type="match status" value="1"/>
</dbReference>
<feature type="disulfide bond" evidence="19">
    <location>
        <begin position="3606"/>
        <end position="3621"/>
    </location>
</feature>
<dbReference type="PROSITE" id="PS51120">
    <property type="entry name" value="LDLRB"/>
    <property type="match status" value="22"/>
</dbReference>
<accession>A0A672MS22</accession>
<dbReference type="InterPro" id="IPR000152">
    <property type="entry name" value="EGF-type_Asp/Asn_hydroxyl_site"/>
</dbReference>
<protein>
    <submittedName>
        <fullName evidence="25">LDL receptor related protein 1</fullName>
    </submittedName>
</protein>
<dbReference type="InterPro" id="IPR032485">
    <property type="entry name" value="LRP1-like_beta_prop"/>
</dbReference>
<feature type="repeat" description="LDL-receptor class B" evidence="20">
    <location>
        <begin position="1594"/>
        <end position="1636"/>
    </location>
</feature>
<evidence type="ECO:0000259" key="24">
    <source>
        <dbReference type="PROSITE" id="PS50026"/>
    </source>
</evidence>
<dbReference type="InterPro" id="IPR009030">
    <property type="entry name" value="Growth_fac_rcpt_cys_sf"/>
</dbReference>
<keyword evidence="7" id="KW-0479">Metal-binding</keyword>
<dbReference type="FunFam" id="4.10.400.10:FF:000008">
    <property type="entry name" value="Low density lipoprotein receptor-related protein 1"/>
    <property type="match status" value="2"/>
</dbReference>
<evidence type="ECO:0000256" key="10">
    <source>
        <dbReference type="ARBA" id="ARBA00022837"/>
    </source>
</evidence>
<organism evidence="25 26">
    <name type="scientific">Sinocyclocheilus grahami</name>
    <name type="common">Dianchi golden-line fish</name>
    <name type="synonym">Barbus grahami</name>
    <dbReference type="NCBI Taxonomy" id="75366"/>
    <lineage>
        <taxon>Eukaryota</taxon>
        <taxon>Metazoa</taxon>
        <taxon>Chordata</taxon>
        <taxon>Craniata</taxon>
        <taxon>Vertebrata</taxon>
        <taxon>Euteleostomi</taxon>
        <taxon>Actinopterygii</taxon>
        <taxon>Neopterygii</taxon>
        <taxon>Teleostei</taxon>
        <taxon>Ostariophysi</taxon>
        <taxon>Cypriniformes</taxon>
        <taxon>Cyprinidae</taxon>
        <taxon>Cyprininae</taxon>
        <taxon>Sinocyclocheilus</taxon>
    </lineage>
</organism>
<feature type="disulfide bond" evidence="19">
    <location>
        <begin position="2636"/>
        <end position="2651"/>
    </location>
</feature>
<feature type="repeat" description="LDL-receptor class B" evidence="20">
    <location>
        <begin position="3113"/>
        <end position="3156"/>
    </location>
</feature>
<dbReference type="GO" id="GO:0005886">
    <property type="term" value="C:plasma membrane"/>
    <property type="evidence" value="ECO:0007669"/>
    <property type="project" value="TreeGrafter"/>
</dbReference>
<dbReference type="PROSITE" id="PS50026">
    <property type="entry name" value="EGF_3"/>
    <property type="match status" value="5"/>
</dbReference>
<feature type="disulfide bond" evidence="19">
    <location>
        <begin position="903"/>
        <end position="921"/>
    </location>
</feature>
<feature type="repeat" description="LDL-receptor class B" evidence="20">
    <location>
        <begin position="665"/>
        <end position="715"/>
    </location>
</feature>
<feature type="repeat" description="LDL-receptor class B" evidence="20">
    <location>
        <begin position="1276"/>
        <end position="1322"/>
    </location>
</feature>
<dbReference type="InterPro" id="IPR002172">
    <property type="entry name" value="LDrepeatLR_classA_rpt"/>
</dbReference>
<dbReference type="PROSITE" id="PS00010">
    <property type="entry name" value="ASX_HYDROXYL"/>
    <property type="match status" value="2"/>
</dbReference>
<feature type="domain" description="EGF-like" evidence="24">
    <location>
        <begin position="4040"/>
        <end position="4072"/>
    </location>
</feature>
<feature type="disulfide bond" evidence="19">
    <location>
        <begin position="2536"/>
        <end position="2554"/>
    </location>
</feature>
<evidence type="ECO:0000256" key="15">
    <source>
        <dbReference type="ARBA" id="ARBA00023176"/>
    </source>
</evidence>
<dbReference type="FunFam" id="2.10.25.10:FF:000129">
    <property type="entry name" value="Low-density lipoprotein receptor-related protein 1"/>
    <property type="match status" value="1"/>
</dbReference>
<dbReference type="InterPro" id="IPR000033">
    <property type="entry name" value="LDLR_classB_rpt"/>
</dbReference>
<feature type="disulfide bond" evidence="19">
    <location>
        <begin position="3556"/>
        <end position="3574"/>
    </location>
</feature>
<evidence type="ECO:0000256" key="14">
    <source>
        <dbReference type="ARBA" id="ARBA00023170"/>
    </source>
</evidence>
<feature type="repeat" description="LDL-receptor class B" evidence="20">
    <location>
        <begin position="576"/>
        <end position="618"/>
    </location>
</feature>
<feature type="disulfide bond" evidence="19">
    <location>
        <begin position="2568"/>
        <end position="2580"/>
    </location>
</feature>
<dbReference type="Proteomes" id="UP000472262">
    <property type="component" value="Unassembled WGS sequence"/>
</dbReference>
<keyword evidence="11 22" id="KW-1133">Transmembrane helix</keyword>
<feature type="disulfide bond" evidence="19">
    <location>
        <begin position="2861"/>
        <end position="2873"/>
    </location>
</feature>
<feature type="signal peptide" evidence="23">
    <location>
        <begin position="1"/>
        <end position="16"/>
    </location>
</feature>
<feature type="disulfide bond" evidence="19">
    <location>
        <begin position="3594"/>
        <end position="3612"/>
    </location>
</feature>
<feature type="disulfide bond" evidence="19">
    <location>
        <begin position="1050"/>
        <end position="1065"/>
    </location>
</feature>
<dbReference type="Pfam" id="PF00058">
    <property type="entry name" value="Ldl_recept_b"/>
    <property type="match status" value="11"/>
</dbReference>
<feature type="repeat" description="LDL-receptor class B" evidence="20">
    <location>
        <begin position="619"/>
        <end position="664"/>
    </location>
</feature>
<feature type="disulfide bond" evidence="19">
    <location>
        <begin position="3549"/>
        <end position="3561"/>
    </location>
</feature>
<dbReference type="GO" id="GO:0005905">
    <property type="term" value="C:clathrin-coated pit"/>
    <property type="evidence" value="ECO:0007669"/>
    <property type="project" value="UniProtKB-KW"/>
</dbReference>
<dbReference type="InParanoid" id="A0A672MS22"/>
<dbReference type="GO" id="GO:0005509">
    <property type="term" value="F:calcium ion binding"/>
    <property type="evidence" value="ECO:0007669"/>
    <property type="project" value="InterPro"/>
</dbReference>
<dbReference type="SMART" id="SM00135">
    <property type="entry name" value="LY"/>
    <property type="match status" value="35"/>
</dbReference>
<feature type="repeat" description="LDL-receptor class B" evidence="20">
    <location>
        <begin position="1366"/>
        <end position="1412"/>
    </location>
</feature>
<keyword evidence="12 22" id="KW-0472">Membrane</keyword>
<feature type="disulfide bond" evidence="19">
    <location>
        <begin position="2697"/>
        <end position="2709"/>
    </location>
</feature>
<evidence type="ECO:0000256" key="2">
    <source>
        <dbReference type="ARBA" id="ARBA00009939"/>
    </source>
</evidence>
<feature type="compositionally biased region" description="Basic and acidic residues" evidence="21">
    <location>
        <begin position="4277"/>
        <end position="4288"/>
    </location>
</feature>
<dbReference type="FunFam" id="4.10.400.10:FF:000007">
    <property type="entry name" value="Low density lipoprotein receptor-related protein 1"/>
    <property type="match status" value="1"/>
</dbReference>
<feature type="disulfide bond" evidence="19">
    <location>
        <begin position="3349"/>
        <end position="3364"/>
    </location>
</feature>
<evidence type="ECO:0000256" key="8">
    <source>
        <dbReference type="ARBA" id="ARBA00022729"/>
    </source>
</evidence>
<feature type="repeat" description="LDL-receptor class B" evidence="20">
    <location>
        <begin position="3157"/>
        <end position="3199"/>
    </location>
</feature>
<feature type="disulfide bond" evidence="18">
    <location>
        <begin position="4079"/>
        <end position="4089"/>
    </location>
</feature>
<feature type="disulfide bond" evidence="19">
    <location>
        <begin position="3587"/>
        <end position="3599"/>
    </location>
</feature>
<dbReference type="SUPFAM" id="SSF57424">
    <property type="entry name" value="LDL receptor-like module"/>
    <property type="match status" value="24"/>
</dbReference>
<dbReference type="Gene3D" id="2.120.10.30">
    <property type="entry name" value="TolB, C-terminal domain"/>
    <property type="match status" value="8"/>
</dbReference>
<evidence type="ECO:0000256" key="23">
    <source>
        <dbReference type="SAM" id="SignalP"/>
    </source>
</evidence>
<feature type="disulfide bond" evidence="19">
    <location>
        <begin position="2495"/>
        <end position="2513"/>
    </location>
</feature>
<feature type="disulfide bond" evidence="19">
    <location>
        <begin position="2548"/>
        <end position="2563"/>
    </location>
</feature>
<dbReference type="GO" id="GO:0043235">
    <property type="term" value="C:receptor complex"/>
    <property type="evidence" value="ECO:0007669"/>
    <property type="project" value="TreeGrafter"/>
</dbReference>
<keyword evidence="8 23" id="KW-0732">Signal</keyword>
<dbReference type="PROSITE" id="PS01187">
    <property type="entry name" value="EGF_CA"/>
    <property type="match status" value="2"/>
</dbReference>
<feature type="disulfide bond" evidence="19">
    <location>
        <begin position="34"/>
        <end position="46"/>
    </location>
</feature>
<dbReference type="CDD" id="cd00054">
    <property type="entry name" value="EGF_CA"/>
    <property type="match status" value="2"/>
</dbReference>
<feature type="transmembrane region" description="Helical" evidence="22">
    <location>
        <begin position="4163"/>
        <end position="4196"/>
    </location>
</feature>
<dbReference type="InterPro" id="IPR051221">
    <property type="entry name" value="LDLR-related"/>
</dbReference>
<dbReference type="FunFam" id="2.120.10.30:FF:000009">
    <property type="entry name" value="Putative low-density lipoprotein receptor-related protein 1B"/>
    <property type="match status" value="1"/>
</dbReference>
<keyword evidence="5" id="KW-0254">Endocytosis</keyword>
<feature type="disulfide bond" evidence="19">
    <location>
        <begin position="896"/>
        <end position="908"/>
    </location>
</feature>
<feature type="repeat" description="LDL-receptor class B" evidence="20">
    <location>
        <begin position="297"/>
        <end position="339"/>
    </location>
</feature>
<dbReference type="OMA" id="MCDHDRD"/>
<comment type="subcellular location">
    <subcellularLocation>
        <location evidence="17">Membrane</location>
        <location evidence="17">Coated pit</location>
    </subcellularLocation>
    <subcellularLocation>
        <location evidence="1">Membrane</location>
        <topology evidence="1">Single-pass type I membrane protein</topology>
    </subcellularLocation>
</comment>
<dbReference type="Ensembl" id="ENSSGRT00000041226.1">
    <property type="protein sequence ID" value="ENSSGRP00000038444.1"/>
    <property type="gene ID" value="ENSSGRG00000020956.1"/>
</dbReference>
<feature type="disulfide bond" evidence="19">
    <location>
        <begin position="3511"/>
        <end position="3526"/>
    </location>
</feature>
<feature type="disulfide bond" evidence="19">
    <location>
        <begin position="2880"/>
        <end position="2895"/>
    </location>
</feature>
<feature type="disulfide bond" evidence="19">
    <location>
        <begin position="3568"/>
        <end position="3583"/>
    </location>
</feature>
<dbReference type="PROSITE" id="PS50068">
    <property type="entry name" value="LDLRA_2"/>
    <property type="match status" value="26"/>
</dbReference>
<keyword evidence="9" id="KW-0677">Repeat</keyword>
<name>A0A672MS22_SINGR</name>
<evidence type="ECO:0000256" key="16">
    <source>
        <dbReference type="ARBA" id="ARBA00023180"/>
    </source>
</evidence>
<feature type="disulfide bond" evidence="18">
    <location>
        <begin position="4029"/>
        <end position="4038"/>
    </location>
</feature>
<evidence type="ECO:0000313" key="26">
    <source>
        <dbReference type="Proteomes" id="UP000472262"/>
    </source>
</evidence>
<evidence type="ECO:0000256" key="4">
    <source>
        <dbReference type="ARBA" id="ARBA00022553"/>
    </source>
</evidence>
<dbReference type="Gene3D" id="2.10.25.10">
    <property type="entry name" value="Laminin"/>
    <property type="match status" value="11"/>
</dbReference>
<feature type="disulfide bond" evidence="18">
    <location>
        <begin position="4043"/>
        <end position="4053"/>
    </location>
</feature>
<evidence type="ECO:0000256" key="7">
    <source>
        <dbReference type="ARBA" id="ARBA00022723"/>
    </source>
</evidence>
<dbReference type="PRINTS" id="PR00261">
    <property type="entry name" value="LDLRECEPTOR"/>
</dbReference>
<dbReference type="InterPro" id="IPR011042">
    <property type="entry name" value="6-blade_b-propeller_TolB-like"/>
</dbReference>
<feature type="domain" description="EGF-like" evidence="24">
    <location>
        <begin position="4003"/>
        <end position="4039"/>
    </location>
</feature>
<feature type="repeat" description="LDL-receptor class B" evidence="20">
    <location>
        <begin position="3025"/>
        <end position="3069"/>
    </location>
</feature>
<dbReference type="Pfam" id="PF24468">
    <property type="entry name" value="EGF_LRP2"/>
    <property type="match status" value="1"/>
</dbReference>
<evidence type="ECO:0000256" key="22">
    <source>
        <dbReference type="SAM" id="Phobius"/>
    </source>
</evidence>
<dbReference type="PROSITE" id="PS01209">
    <property type="entry name" value="LDLRA_1"/>
    <property type="match status" value="10"/>
</dbReference>
<dbReference type="PROSITE" id="PS00022">
    <property type="entry name" value="EGF_1"/>
    <property type="match status" value="2"/>
</dbReference>
<keyword evidence="10" id="KW-0106">Calcium</keyword>
<feature type="repeat" description="LDL-receptor class B" evidence="20">
    <location>
        <begin position="340"/>
        <end position="383"/>
    </location>
</feature>
<dbReference type="InterPro" id="IPR018097">
    <property type="entry name" value="EGF_Ca-bd_CS"/>
</dbReference>
<dbReference type="PANTHER" id="PTHR22722">
    <property type="entry name" value="LOW-DENSITY LIPOPROTEIN RECEPTOR-RELATED PROTEIN 2-RELATED"/>
    <property type="match status" value="1"/>
</dbReference>
<dbReference type="FunFam" id="4.10.400.10:FF:000009">
    <property type="entry name" value="Low-density lipoprotein receptor-related protein 1"/>
    <property type="match status" value="1"/>
</dbReference>
<dbReference type="InterPro" id="IPR001881">
    <property type="entry name" value="EGF-like_Ca-bd_dom"/>
</dbReference>
<keyword evidence="4" id="KW-0597">Phosphoprotein</keyword>
<dbReference type="SMART" id="SM00192">
    <property type="entry name" value="LDLa"/>
    <property type="match status" value="26"/>
</dbReference>
<keyword evidence="14" id="KW-0675">Receptor</keyword>
<dbReference type="FunFam" id="2.10.25.10:FF:000144">
    <property type="entry name" value="Low-density lipoprotein receptor-related protein 1"/>
    <property type="match status" value="1"/>
</dbReference>
<feature type="disulfide bond" evidence="19">
    <location>
        <begin position="2778"/>
        <end position="2790"/>
    </location>
</feature>
<feature type="repeat" description="LDL-receptor class B" evidence="20">
    <location>
        <begin position="1323"/>
        <end position="1365"/>
    </location>
</feature>
<dbReference type="FunFam" id="4.10.400.10:FF:000143">
    <property type="entry name" value="low-density lipoprotein receptor-related protein 1-like"/>
    <property type="match status" value="1"/>
</dbReference>
<feature type="repeat" description="LDL-receptor class B" evidence="20">
    <location>
        <begin position="3784"/>
        <end position="3827"/>
    </location>
</feature>
<evidence type="ECO:0000256" key="21">
    <source>
        <dbReference type="SAM" id="MobiDB-lite"/>
    </source>
</evidence>
<feature type="disulfide bond" evidence="19">
    <location>
        <begin position="2587"/>
        <end position="2602"/>
    </location>
</feature>
<feature type="disulfide bond" evidence="19">
    <location>
        <begin position="990"/>
        <end position="1008"/>
    </location>
</feature>
<feature type="repeat" description="LDL-receptor class B" evidence="20">
    <location>
        <begin position="1941"/>
        <end position="1983"/>
    </location>
</feature>
<dbReference type="InterPro" id="IPR026823">
    <property type="entry name" value="cEGF"/>
</dbReference>
<evidence type="ECO:0000256" key="9">
    <source>
        <dbReference type="ARBA" id="ARBA00022737"/>
    </source>
</evidence>
<evidence type="ECO:0000256" key="3">
    <source>
        <dbReference type="ARBA" id="ARBA00022536"/>
    </source>
</evidence>
<dbReference type="FunFam" id="2.120.10.30:FF:000241">
    <property type="entry name" value="Low-density lipoprotein receptor-related protein 6"/>
    <property type="match status" value="1"/>
</dbReference>
<feature type="disulfide bond" evidence="19">
    <location>
        <begin position="2868"/>
        <end position="2886"/>
    </location>
</feature>
<dbReference type="PANTHER" id="PTHR22722:SF5">
    <property type="entry name" value="LOW-DENSITY LIPOPROTEIN RECEPTOR-RELATED PROTEIN 1B"/>
    <property type="match status" value="1"/>
</dbReference>
<evidence type="ECO:0000256" key="5">
    <source>
        <dbReference type="ARBA" id="ARBA00022583"/>
    </source>
</evidence>
<feature type="disulfide bond" evidence="18">
    <location>
        <begin position="4101"/>
        <end position="4110"/>
    </location>
</feature>
<dbReference type="FunFam" id="4.10.400.10:FF:000015">
    <property type="entry name" value="Low-density lipoprotein receptor-related protein 1"/>
    <property type="match status" value="1"/>
</dbReference>
<keyword evidence="6 22" id="KW-0812">Transmembrane</keyword>
<proteinExistence type="inferred from homology"/>
<dbReference type="InterPro" id="IPR049883">
    <property type="entry name" value="NOTCH1_EGF-like"/>
</dbReference>
<dbReference type="FunFam" id="2.10.25.10:FF:000072">
    <property type="entry name" value="Low-density lipoprotein receptor-related protein 1B"/>
    <property type="match status" value="1"/>
</dbReference>
<dbReference type="FunFam" id="2.120.10.30:FF:000015">
    <property type="entry name" value="Low-density lipoprotein receptor-related protein 1"/>
    <property type="match status" value="1"/>
</dbReference>
<feature type="disulfide bond" evidence="19">
    <location>
        <begin position="2575"/>
        <end position="2593"/>
    </location>
</feature>
<dbReference type="SMART" id="SM00179">
    <property type="entry name" value="EGF_CA"/>
    <property type="match status" value="6"/>
</dbReference>
<dbReference type="InterPro" id="IPR023415">
    <property type="entry name" value="LDLR_class-A_CS"/>
</dbReference>
<feature type="disulfide bond" evidence="19">
    <location>
        <begin position="862"/>
        <end position="880"/>
    </location>
</feature>
<feature type="disulfide bond" evidence="19">
    <location>
        <begin position="1134"/>
        <end position="1149"/>
    </location>
</feature>
<dbReference type="InterPro" id="IPR036055">
    <property type="entry name" value="LDL_receptor-like_sf"/>
</dbReference>
<feature type="repeat" description="LDL-receptor class B" evidence="20">
    <location>
        <begin position="2352"/>
        <end position="2394"/>
    </location>
</feature>
<keyword evidence="13 18" id="KW-1015">Disulfide bond</keyword>
<dbReference type="FunFam" id="4.10.400.10:FF:000001">
    <property type="entry name" value="Low-density lipoprotein receptor-related protein 1"/>
    <property type="match status" value="1"/>
</dbReference>
<dbReference type="CDD" id="cd00112">
    <property type="entry name" value="LDLa"/>
    <property type="match status" value="26"/>
</dbReference>
<feature type="disulfide bond" evidence="19">
    <location>
        <begin position="2659"/>
        <end position="2671"/>
    </location>
</feature>
<feature type="disulfide bond" evidence="18">
    <location>
        <begin position="4007"/>
        <end position="4017"/>
    </location>
</feature>
<keyword evidence="3 18" id="KW-0245">EGF-like domain</keyword>
<dbReference type="SUPFAM" id="SSF63825">
    <property type="entry name" value="YWTD domain"/>
    <property type="match status" value="8"/>
</dbReference>
<dbReference type="SMART" id="SM00181">
    <property type="entry name" value="EGF"/>
    <property type="match status" value="22"/>
</dbReference>
<feature type="disulfide bond" evidence="19">
    <location>
        <begin position="2666"/>
        <end position="2684"/>
    </location>
</feature>
<evidence type="ECO:0000256" key="1">
    <source>
        <dbReference type="ARBA" id="ARBA00004479"/>
    </source>
</evidence>
<keyword evidence="16" id="KW-0325">Glycoprotein</keyword>
<dbReference type="SUPFAM" id="SSF57196">
    <property type="entry name" value="EGF/Laminin"/>
    <property type="match status" value="2"/>
</dbReference>
<dbReference type="Gene3D" id="4.10.400.10">
    <property type="entry name" value="Low-density Lipoprotein Receptor"/>
    <property type="match status" value="26"/>
</dbReference>
<feature type="disulfide bond" evidence="19">
    <location>
        <begin position="2785"/>
        <end position="2803"/>
    </location>
</feature>
<evidence type="ECO:0000313" key="25">
    <source>
        <dbReference type="Ensembl" id="ENSSGRP00000038444.1"/>
    </source>
</evidence>
<feature type="disulfide bond" evidence="19">
    <location>
        <begin position="3499"/>
        <end position="3517"/>
    </location>
</feature>
<evidence type="ECO:0000256" key="19">
    <source>
        <dbReference type="PROSITE-ProRule" id="PRU00124"/>
    </source>
</evidence>
<dbReference type="FunFam" id="2.10.25.10:FF:000009">
    <property type="entry name" value="Low-density lipoprotein receptor isoform 1"/>
    <property type="match status" value="1"/>
</dbReference>
<evidence type="ECO:0000256" key="17">
    <source>
        <dbReference type="ARBA" id="ARBA00037878"/>
    </source>
</evidence>
<dbReference type="FunFam" id="4.10.400.10:FF:000011">
    <property type="entry name" value="Low-density lipoprotein receptor-related protein 1"/>
    <property type="match status" value="2"/>
</dbReference>
<feature type="disulfide bond" evidence="19">
    <location>
        <begin position="3337"/>
        <end position="3355"/>
    </location>
</feature>
<feature type="repeat" description="LDL-receptor class B" evidence="20">
    <location>
        <begin position="3070"/>
        <end position="3112"/>
    </location>
</feature>
<keyword evidence="15" id="KW-0168">Coated pit</keyword>
<feature type="disulfide bond" evidence="19">
    <location>
        <begin position="2678"/>
        <end position="2693"/>
    </location>
</feature>
<comment type="similarity">
    <text evidence="2">Belongs to the LDLR family.</text>
</comment>
<dbReference type="SUPFAM" id="SSF57184">
    <property type="entry name" value="Growth factor receptor domain"/>
    <property type="match status" value="4"/>
</dbReference>
<feature type="domain" description="EGF-like" evidence="24">
    <location>
        <begin position="2938"/>
        <end position="2973"/>
    </location>
</feature>
<feature type="repeat" description="LDL-receptor class B" evidence="20">
    <location>
        <begin position="2307"/>
        <end position="2351"/>
    </location>
</feature>
<gene>
    <name evidence="25" type="primary">lrp1aa</name>
</gene>
<feature type="disulfide bond" evidence="19">
    <location>
        <begin position="983"/>
        <end position="995"/>
    </location>
</feature>
<feature type="disulfide bond" evidence="19">
    <location>
        <begin position="2818"/>
        <end position="2830"/>
    </location>
</feature>
<evidence type="ECO:0000256" key="6">
    <source>
        <dbReference type="ARBA" id="ARBA00022692"/>
    </source>
</evidence>